<gene>
    <name evidence="1" type="ORF">STAS_12864</name>
</gene>
<dbReference type="GO" id="GO:0016853">
    <property type="term" value="F:isomerase activity"/>
    <property type="evidence" value="ECO:0007669"/>
    <property type="project" value="UniProtKB-KW"/>
</dbReference>
<evidence type="ECO:0000313" key="1">
    <source>
        <dbReference type="EMBL" id="GER36519.1"/>
    </source>
</evidence>
<organism evidence="1 2">
    <name type="scientific">Striga asiatica</name>
    <name type="common">Asiatic witchweed</name>
    <name type="synonym">Buchnera asiatica</name>
    <dbReference type="NCBI Taxonomy" id="4170"/>
    <lineage>
        <taxon>Eukaryota</taxon>
        <taxon>Viridiplantae</taxon>
        <taxon>Streptophyta</taxon>
        <taxon>Embryophyta</taxon>
        <taxon>Tracheophyta</taxon>
        <taxon>Spermatophyta</taxon>
        <taxon>Magnoliopsida</taxon>
        <taxon>eudicotyledons</taxon>
        <taxon>Gunneridae</taxon>
        <taxon>Pentapetalae</taxon>
        <taxon>asterids</taxon>
        <taxon>lamiids</taxon>
        <taxon>Lamiales</taxon>
        <taxon>Orobanchaceae</taxon>
        <taxon>Buchnereae</taxon>
        <taxon>Striga</taxon>
    </lineage>
</organism>
<dbReference type="Gene3D" id="1.25.10.10">
    <property type="entry name" value="Leucine-rich Repeat Variant"/>
    <property type="match status" value="1"/>
</dbReference>
<proteinExistence type="predicted"/>
<accession>A0A5A7PUK7</accession>
<name>A0A5A7PUK7_STRAF</name>
<keyword evidence="2" id="KW-1185">Reference proteome</keyword>
<dbReference type="Proteomes" id="UP000325081">
    <property type="component" value="Unassembled WGS sequence"/>
</dbReference>
<keyword evidence="1" id="KW-0413">Isomerase</keyword>
<protein>
    <submittedName>
        <fullName evidence="1">Isopentenyl-diphosphate delta-isomerase</fullName>
    </submittedName>
</protein>
<dbReference type="OrthoDB" id="46159at2759"/>
<evidence type="ECO:0000313" key="2">
    <source>
        <dbReference type="Proteomes" id="UP000325081"/>
    </source>
</evidence>
<comment type="caution">
    <text evidence="1">The sequence shown here is derived from an EMBL/GenBank/DDBJ whole genome shotgun (WGS) entry which is preliminary data.</text>
</comment>
<sequence length="172" mass="19026">MEMSGSKFSDLAVIWRPPTFRGRLMLFSEPLSPSKISELTSDCLSRGEDDMEKRGEKLELGPGLYLPPGTAETLSCAAKIVDLTVSSPTIIVERAGSHTWAHRSWRVREEIARTITSAISLIGSTELPLQLAILPHLARCPKQLLGSRHKLGLGMMWKMNKQEENDALPACE</sequence>
<dbReference type="AlphaFoldDB" id="A0A5A7PUK7"/>
<dbReference type="InterPro" id="IPR011989">
    <property type="entry name" value="ARM-like"/>
</dbReference>
<reference evidence="2" key="1">
    <citation type="journal article" date="2019" name="Curr. Biol.">
        <title>Genome Sequence of Striga asiatica Provides Insight into the Evolution of Plant Parasitism.</title>
        <authorList>
            <person name="Yoshida S."/>
            <person name="Kim S."/>
            <person name="Wafula E.K."/>
            <person name="Tanskanen J."/>
            <person name="Kim Y.M."/>
            <person name="Honaas L."/>
            <person name="Yang Z."/>
            <person name="Spallek T."/>
            <person name="Conn C.E."/>
            <person name="Ichihashi Y."/>
            <person name="Cheong K."/>
            <person name="Cui S."/>
            <person name="Der J.P."/>
            <person name="Gundlach H."/>
            <person name="Jiao Y."/>
            <person name="Hori C."/>
            <person name="Ishida J.K."/>
            <person name="Kasahara H."/>
            <person name="Kiba T."/>
            <person name="Kim M.S."/>
            <person name="Koo N."/>
            <person name="Laohavisit A."/>
            <person name="Lee Y.H."/>
            <person name="Lumba S."/>
            <person name="McCourt P."/>
            <person name="Mortimer J.C."/>
            <person name="Mutuku J.M."/>
            <person name="Nomura T."/>
            <person name="Sasaki-Sekimoto Y."/>
            <person name="Seto Y."/>
            <person name="Wang Y."/>
            <person name="Wakatake T."/>
            <person name="Sakakibara H."/>
            <person name="Demura T."/>
            <person name="Yamaguchi S."/>
            <person name="Yoneyama K."/>
            <person name="Manabe R.I."/>
            <person name="Nelson D.C."/>
            <person name="Schulman A.H."/>
            <person name="Timko M.P."/>
            <person name="dePamphilis C.W."/>
            <person name="Choi D."/>
            <person name="Shirasu K."/>
        </authorList>
    </citation>
    <scope>NUCLEOTIDE SEQUENCE [LARGE SCALE GENOMIC DNA]</scope>
    <source>
        <strain evidence="2">cv. UVA1</strain>
    </source>
</reference>
<dbReference type="EMBL" id="BKCP01005183">
    <property type="protein sequence ID" value="GER36519.1"/>
    <property type="molecule type" value="Genomic_DNA"/>
</dbReference>